<dbReference type="InterPro" id="IPR005135">
    <property type="entry name" value="Endo/exonuclease/phosphatase"/>
</dbReference>
<evidence type="ECO:0000259" key="1">
    <source>
        <dbReference type="Pfam" id="PF03372"/>
    </source>
</evidence>
<dbReference type="AlphaFoldDB" id="A0A6J4PP46"/>
<keyword evidence="2" id="KW-0255">Endonuclease</keyword>
<dbReference type="GO" id="GO:0004527">
    <property type="term" value="F:exonuclease activity"/>
    <property type="evidence" value="ECO:0007669"/>
    <property type="project" value="UniProtKB-KW"/>
</dbReference>
<dbReference type="InterPro" id="IPR036691">
    <property type="entry name" value="Endo/exonu/phosph_ase_sf"/>
</dbReference>
<name>A0A6J4PP46_9ACTN</name>
<keyword evidence="2" id="KW-0378">Hydrolase</keyword>
<keyword evidence="2" id="KW-0540">Nuclease</keyword>
<sequence>ARGTWPASLPQPLASAIDHVLLDPARWSVRGAAVEDVAGSDHRAVVAVLRER</sequence>
<protein>
    <submittedName>
        <fullName evidence="2">Endonuclease/exonuclease/phosphatase</fullName>
    </submittedName>
</protein>
<gene>
    <name evidence="2" type="ORF">AVDCRST_MAG35-2035</name>
</gene>
<dbReference type="EMBL" id="CADCUY010000431">
    <property type="protein sequence ID" value="CAA9421730.1"/>
    <property type="molecule type" value="Genomic_DNA"/>
</dbReference>
<dbReference type="SUPFAM" id="SSF56219">
    <property type="entry name" value="DNase I-like"/>
    <property type="match status" value="1"/>
</dbReference>
<dbReference type="Pfam" id="PF03372">
    <property type="entry name" value="Exo_endo_phos"/>
    <property type="match status" value="1"/>
</dbReference>
<reference evidence="2" key="1">
    <citation type="submission" date="2020-02" db="EMBL/GenBank/DDBJ databases">
        <authorList>
            <person name="Meier V. D."/>
        </authorList>
    </citation>
    <scope>NUCLEOTIDE SEQUENCE</scope>
    <source>
        <strain evidence="2">AVDCRST_MAG35</strain>
    </source>
</reference>
<feature type="domain" description="Endonuclease/exonuclease/phosphatase" evidence="1">
    <location>
        <begin position="2"/>
        <end position="42"/>
    </location>
</feature>
<dbReference type="GO" id="GO:0004519">
    <property type="term" value="F:endonuclease activity"/>
    <property type="evidence" value="ECO:0007669"/>
    <property type="project" value="UniProtKB-KW"/>
</dbReference>
<keyword evidence="2" id="KW-0269">Exonuclease</keyword>
<organism evidence="2">
    <name type="scientific">uncultured Quadrisphaera sp</name>
    <dbReference type="NCBI Taxonomy" id="904978"/>
    <lineage>
        <taxon>Bacteria</taxon>
        <taxon>Bacillati</taxon>
        <taxon>Actinomycetota</taxon>
        <taxon>Actinomycetes</taxon>
        <taxon>Kineosporiales</taxon>
        <taxon>Kineosporiaceae</taxon>
        <taxon>Quadrisphaera</taxon>
        <taxon>environmental samples</taxon>
    </lineage>
</organism>
<proteinExistence type="predicted"/>
<feature type="non-terminal residue" evidence="2">
    <location>
        <position position="1"/>
    </location>
</feature>
<dbReference type="Gene3D" id="3.60.10.10">
    <property type="entry name" value="Endonuclease/exonuclease/phosphatase"/>
    <property type="match status" value="1"/>
</dbReference>
<accession>A0A6J4PP46</accession>
<evidence type="ECO:0000313" key="2">
    <source>
        <dbReference type="EMBL" id="CAA9421730.1"/>
    </source>
</evidence>